<proteinExistence type="inferred from homology"/>
<gene>
    <name evidence="5" type="ORF">BC739_006666</name>
</gene>
<dbReference type="PANTHER" id="PTHR30346:SF28">
    <property type="entry name" value="HTH-TYPE TRANSCRIPTIONAL REGULATOR CYNR"/>
    <property type="match status" value="1"/>
</dbReference>
<keyword evidence="3 5" id="KW-0238">DNA-binding</keyword>
<dbReference type="RefSeq" id="WP_318296762.1">
    <property type="nucleotide sequence ID" value="NZ_BAAABQ010000004.1"/>
</dbReference>
<evidence type="ECO:0000313" key="5">
    <source>
        <dbReference type="EMBL" id="MBA8929448.1"/>
    </source>
</evidence>
<evidence type="ECO:0000256" key="3">
    <source>
        <dbReference type="ARBA" id="ARBA00023125"/>
    </source>
</evidence>
<dbReference type="Gene3D" id="1.10.10.10">
    <property type="entry name" value="Winged helix-like DNA-binding domain superfamily/Winged helix DNA-binding domain"/>
    <property type="match status" value="1"/>
</dbReference>
<dbReference type="Proteomes" id="UP000517916">
    <property type="component" value="Unassembled WGS sequence"/>
</dbReference>
<comment type="similarity">
    <text evidence="1">Belongs to the LysR transcriptional regulatory family.</text>
</comment>
<keyword evidence="4" id="KW-0804">Transcription</keyword>
<dbReference type="PANTHER" id="PTHR30346">
    <property type="entry name" value="TRANSCRIPTIONAL DUAL REGULATOR HCAR-RELATED"/>
    <property type="match status" value="1"/>
</dbReference>
<evidence type="ECO:0000313" key="6">
    <source>
        <dbReference type="Proteomes" id="UP000517916"/>
    </source>
</evidence>
<dbReference type="InterPro" id="IPR036390">
    <property type="entry name" value="WH_DNA-bd_sf"/>
</dbReference>
<evidence type="ECO:0000256" key="1">
    <source>
        <dbReference type="ARBA" id="ARBA00009437"/>
    </source>
</evidence>
<reference evidence="5 6" key="1">
    <citation type="submission" date="2020-08" db="EMBL/GenBank/DDBJ databases">
        <title>Genomic Encyclopedia of Archaeal and Bacterial Type Strains, Phase II (KMG-II): from individual species to whole genera.</title>
        <authorList>
            <person name="Goeker M."/>
        </authorList>
    </citation>
    <scope>NUCLEOTIDE SEQUENCE [LARGE SCALE GENOMIC DNA]</scope>
    <source>
        <strain evidence="5 6">DSM 43850</strain>
    </source>
</reference>
<dbReference type="EMBL" id="JACJID010000005">
    <property type="protein sequence ID" value="MBA8929448.1"/>
    <property type="molecule type" value="Genomic_DNA"/>
</dbReference>
<name>A0ABR6BRE0_9PSEU</name>
<dbReference type="InterPro" id="IPR036388">
    <property type="entry name" value="WH-like_DNA-bd_sf"/>
</dbReference>
<keyword evidence="2" id="KW-0805">Transcription regulation</keyword>
<protein>
    <submittedName>
        <fullName evidence="5">DNA-binding transcriptional LysR family regulator</fullName>
    </submittedName>
</protein>
<dbReference type="SUPFAM" id="SSF46785">
    <property type="entry name" value="Winged helix' DNA-binding domain"/>
    <property type="match status" value="1"/>
</dbReference>
<evidence type="ECO:0000256" key="4">
    <source>
        <dbReference type="ARBA" id="ARBA00023163"/>
    </source>
</evidence>
<keyword evidence="6" id="KW-1185">Reference proteome</keyword>
<sequence length="353" mass="38890">MPDNDNLTAAAALPPGLLDCPPEILDLTLDQLRTLTVVHAVGSAQRAAQALGREQSSVQKQLDILNRAATRLIGEALVVKQGRGKDFLFTLSGKEITDLAYTTLRPWTDVVHRARRRVGSTITVGTTEFTVEFLADIWPTLAEEFDRRAITLRVEHVRTRDLAAKLDAKDVDLVCGSLATRRGEPPVLDYDFTEWHREGVALLTNLSPRELPDRPVTMDTLPTLPLLAPTAGLLAGFLAQWYGPDYRGVLTVVADIDSLNYGLRLLDARLLHGCLLTTELVAHAALEGRLPGDSLRIIPLAGDFHPALEIVTGLFARRDERARYAPDHPLNLLWNTFRDHAPTAVAVPPELPR</sequence>
<evidence type="ECO:0000256" key="2">
    <source>
        <dbReference type="ARBA" id="ARBA00023015"/>
    </source>
</evidence>
<accession>A0ABR6BRE0</accession>
<comment type="caution">
    <text evidence="5">The sequence shown here is derived from an EMBL/GenBank/DDBJ whole genome shotgun (WGS) entry which is preliminary data.</text>
</comment>
<organism evidence="5 6">
    <name type="scientific">Kutzneria viridogrisea</name>
    <dbReference type="NCBI Taxonomy" id="47990"/>
    <lineage>
        <taxon>Bacteria</taxon>
        <taxon>Bacillati</taxon>
        <taxon>Actinomycetota</taxon>
        <taxon>Actinomycetes</taxon>
        <taxon>Pseudonocardiales</taxon>
        <taxon>Pseudonocardiaceae</taxon>
        <taxon>Kutzneria</taxon>
    </lineage>
</organism>
<dbReference type="GO" id="GO:0003677">
    <property type="term" value="F:DNA binding"/>
    <property type="evidence" value="ECO:0007669"/>
    <property type="project" value="UniProtKB-KW"/>
</dbReference>